<dbReference type="InterPro" id="IPR004027">
    <property type="entry name" value="SEC_C_motif"/>
</dbReference>
<evidence type="ECO:0000259" key="3">
    <source>
        <dbReference type="Pfam" id="PF07516"/>
    </source>
</evidence>
<evidence type="ECO:0000256" key="2">
    <source>
        <dbReference type="SAM" id="MobiDB-lite"/>
    </source>
</evidence>
<dbReference type="Gene3D" id="1.10.3060.10">
    <property type="entry name" value="Helical scaffold and wing domains of SecA"/>
    <property type="match status" value="1"/>
</dbReference>
<organism evidence="4">
    <name type="scientific">bioreactor metagenome</name>
    <dbReference type="NCBI Taxonomy" id="1076179"/>
    <lineage>
        <taxon>unclassified sequences</taxon>
        <taxon>metagenomes</taxon>
        <taxon>ecological metagenomes</taxon>
    </lineage>
</organism>
<dbReference type="InterPro" id="IPR036266">
    <property type="entry name" value="SecA_Wing/Scaffold_sf"/>
</dbReference>
<dbReference type="GO" id="GO:0016020">
    <property type="term" value="C:membrane"/>
    <property type="evidence" value="ECO:0007669"/>
    <property type="project" value="InterPro"/>
</dbReference>
<feature type="region of interest" description="Disordered" evidence="2">
    <location>
        <begin position="100"/>
        <end position="153"/>
    </location>
</feature>
<dbReference type="Pfam" id="PF02810">
    <property type="entry name" value="SEC-C"/>
    <property type="match status" value="1"/>
</dbReference>
<comment type="caution">
    <text evidence="4">The sequence shown here is derived from an EMBL/GenBank/DDBJ whole genome shotgun (WGS) entry which is preliminary data.</text>
</comment>
<sequence>MTEKAKSAVERHYQRQEAEFGEEMFREIERIVLLRNVDTKWIDHIDAMDQLRQGIGLRAIGNEDPVRAYQVEGFDMFEEMTASIQEDTIKMLMRVRPQEKMQRKEVAKITGTSGGDVGGKPQPVVNKEKRIGRNDPCPCGSGKKYKKCCGQNE</sequence>
<protein>
    <submittedName>
        <fullName evidence="4">Protein translocase subunit SecA</fullName>
    </submittedName>
</protein>
<dbReference type="GO" id="GO:0017038">
    <property type="term" value="P:protein import"/>
    <property type="evidence" value="ECO:0007669"/>
    <property type="project" value="InterPro"/>
</dbReference>
<keyword evidence="1" id="KW-0963">Cytoplasm</keyword>
<dbReference type="PANTHER" id="PTHR33747">
    <property type="entry name" value="UPF0225 PROTEIN SCO1677"/>
    <property type="match status" value="1"/>
</dbReference>
<name>A0A645J3R7_9ZZZZ</name>
<evidence type="ECO:0000313" key="4">
    <source>
        <dbReference type="EMBL" id="MPN57760.1"/>
    </source>
</evidence>
<gene>
    <name evidence="4" type="primary">secA_54</name>
    <name evidence="4" type="ORF">SDC9_205454</name>
</gene>
<dbReference type="AlphaFoldDB" id="A0A645J3R7"/>
<feature type="domain" description="SecA Wing/Scaffold" evidence="3">
    <location>
        <begin position="2"/>
        <end position="95"/>
    </location>
</feature>
<dbReference type="Pfam" id="PF07516">
    <property type="entry name" value="SecA_SW"/>
    <property type="match status" value="1"/>
</dbReference>
<proteinExistence type="predicted"/>
<dbReference type="EMBL" id="VSSQ01129718">
    <property type="protein sequence ID" value="MPN57760.1"/>
    <property type="molecule type" value="Genomic_DNA"/>
</dbReference>
<dbReference type="SUPFAM" id="SSF81886">
    <property type="entry name" value="Helical scaffold and wing domains of SecA"/>
    <property type="match status" value="1"/>
</dbReference>
<accession>A0A645J3R7</accession>
<feature type="compositionally biased region" description="Low complexity" evidence="2">
    <location>
        <begin position="137"/>
        <end position="153"/>
    </location>
</feature>
<dbReference type="InterPro" id="IPR011116">
    <property type="entry name" value="SecA_Wing/Scaffold"/>
</dbReference>
<evidence type="ECO:0000256" key="1">
    <source>
        <dbReference type="ARBA" id="ARBA00022490"/>
    </source>
</evidence>
<dbReference type="PANTHER" id="PTHR33747:SF1">
    <property type="entry name" value="ADENYLATE CYCLASE-ASSOCIATED CAP C-TERMINAL DOMAIN-CONTAINING PROTEIN"/>
    <property type="match status" value="1"/>
</dbReference>
<reference evidence="4" key="1">
    <citation type="submission" date="2019-08" db="EMBL/GenBank/DDBJ databases">
        <authorList>
            <person name="Kucharzyk K."/>
            <person name="Murdoch R.W."/>
            <person name="Higgins S."/>
            <person name="Loffler F."/>
        </authorList>
    </citation>
    <scope>NUCLEOTIDE SEQUENCE</scope>
</reference>